<proteinExistence type="predicted"/>
<sequence>MGQASSVGKREASQDMDYCDSHKIVSSPNEDVLQIQHGGTSSPKSCSSSIKNSSSIPQVDDHQQQAHQNRKKNKEKPPKGLKHQILNDDVISIILSFLDVKSQLFVCASSKTLYDNFIQSNLYNKYFYECAVQHAIPSLFPFCQSSYEWISKECEKLDQKRTDASFIAHCNHCESFMWRRFIYLLTSSQVLQFSTNLGDLVVEENGYFASLQAEHGFGNFSFSLNFSADYYQDVDSFQREYLVNCLITQKNESKNVAIGLGDHQVLDMSSEHRFLGYPPNTLSYSSDGNVKFNIIEGPCVTSRFPSFKAGDIVSMFVSVYPLQRNEESLYRYRVFFFLNGVFCEQQAVPTEFVSLCPLFPSFTLHCPSDSLRLLCNPNSLPPGTDHTTTSEQHKLKIVVEKLFKFYVRYRLQADHEPNTPQN</sequence>
<feature type="compositionally biased region" description="Basic and acidic residues" evidence="1">
    <location>
        <begin position="8"/>
        <end position="23"/>
    </location>
</feature>
<feature type="compositionally biased region" description="Low complexity" evidence="1">
    <location>
        <begin position="41"/>
        <end position="57"/>
    </location>
</feature>
<gene>
    <name evidence="2" type="ORF">C9374_005544</name>
</gene>
<name>A0AA88GQ55_NAELO</name>
<evidence type="ECO:0008006" key="4">
    <source>
        <dbReference type="Google" id="ProtNLM"/>
    </source>
</evidence>
<dbReference type="InterPro" id="IPR043136">
    <property type="entry name" value="B30.2/SPRY_sf"/>
</dbReference>
<comment type="caution">
    <text evidence="2">The sequence shown here is derived from an EMBL/GenBank/DDBJ whole genome shotgun (WGS) entry which is preliminary data.</text>
</comment>
<dbReference type="GeneID" id="68097999"/>
<dbReference type="EMBL" id="PYSW02000024">
    <property type="protein sequence ID" value="KAG2382342.1"/>
    <property type="molecule type" value="Genomic_DNA"/>
</dbReference>
<dbReference type="Gene3D" id="2.60.120.920">
    <property type="match status" value="1"/>
</dbReference>
<evidence type="ECO:0000313" key="2">
    <source>
        <dbReference type="EMBL" id="KAG2382342.1"/>
    </source>
</evidence>
<accession>A0AA88GQ55</accession>
<protein>
    <recommendedName>
        <fullName evidence="4">F-box domain-containing protein</fullName>
    </recommendedName>
</protein>
<dbReference type="Proteomes" id="UP000816034">
    <property type="component" value="Unassembled WGS sequence"/>
</dbReference>
<evidence type="ECO:0000256" key="1">
    <source>
        <dbReference type="SAM" id="MobiDB-lite"/>
    </source>
</evidence>
<organism evidence="2 3">
    <name type="scientific">Naegleria lovaniensis</name>
    <name type="common">Amoeba</name>
    <dbReference type="NCBI Taxonomy" id="51637"/>
    <lineage>
        <taxon>Eukaryota</taxon>
        <taxon>Discoba</taxon>
        <taxon>Heterolobosea</taxon>
        <taxon>Tetramitia</taxon>
        <taxon>Eutetramitia</taxon>
        <taxon>Vahlkampfiidae</taxon>
        <taxon>Naegleria</taxon>
    </lineage>
</organism>
<evidence type="ECO:0000313" key="3">
    <source>
        <dbReference type="Proteomes" id="UP000816034"/>
    </source>
</evidence>
<reference evidence="2 3" key="1">
    <citation type="journal article" date="2018" name="BMC Genomics">
        <title>The genome of Naegleria lovaniensis, the basis for a comparative approach to unravel pathogenicity factors of the human pathogenic amoeba N. fowleri.</title>
        <authorList>
            <person name="Liechti N."/>
            <person name="Schurch N."/>
            <person name="Bruggmann R."/>
            <person name="Wittwer M."/>
        </authorList>
    </citation>
    <scope>NUCLEOTIDE SEQUENCE [LARGE SCALE GENOMIC DNA]</scope>
    <source>
        <strain evidence="2 3">ATCC 30569</strain>
    </source>
</reference>
<feature type="region of interest" description="Disordered" evidence="1">
    <location>
        <begin position="1"/>
        <end position="81"/>
    </location>
</feature>
<dbReference type="AlphaFoldDB" id="A0AA88GQ55"/>
<dbReference type="RefSeq" id="XP_044548021.1">
    <property type="nucleotide sequence ID" value="XM_044695306.1"/>
</dbReference>
<keyword evidence="3" id="KW-1185">Reference proteome</keyword>
<feature type="compositionally biased region" description="Basic residues" evidence="1">
    <location>
        <begin position="68"/>
        <end position="81"/>
    </location>
</feature>